<keyword evidence="2" id="KW-1185">Reference proteome</keyword>
<evidence type="ECO:0000313" key="1">
    <source>
        <dbReference type="EMBL" id="GAA4649019.1"/>
    </source>
</evidence>
<dbReference type="EMBL" id="BAABFL010000117">
    <property type="protein sequence ID" value="GAA4649019.1"/>
    <property type="molecule type" value="Genomic_DNA"/>
</dbReference>
<reference evidence="2" key="1">
    <citation type="journal article" date="2019" name="Int. J. Syst. Evol. Microbiol.">
        <title>The Global Catalogue of Microorganisms (GCM) 10K type strain sequencing project: providing services to taxonomists for standard genome sequencing and annotation.</title>
        <authorList>
            <consortium name="The Broad Institute Genomics Platform"/>
            <consortium name="The Broad Institute Genome Sequencing Center for Infectious Disease"/>
            <person name="Wu L."/>
            <person name="Ma J."/>
        </authorList>
    </citation>
    <scope>NUCLEOTIDE SEQUENCE [LARGE SCALE GENOMIC DNA]</scope>
    <source>
        <strain evidence="2">JCM 17805</strain>
    </source>
</reference>
<dbReference type="RefSeq" id="WP_345194770.1">
    <property type="nucleotide sequence ID" value="NZ_BAABFL010000117.1"/>
</dbReference>
<name>A0ABP8V0N7_9GAMM</name>
<evidence type="ECO:0000313" key="2">
    <source>
        <dbReference type="Proteomes" id="UP001500604"/>
    </source>
</evidence>
<accession>A0ABP8V0N7</accession>
<gene>
    <name evidence="1" type="ORF">GCM10023116_12930</name>
</gene>
<organism evidence="1 2">
    <name type="scientific">Kistimonas scapharcae</name>
    <dbReference type="NCBI Taxonomy" id="1036133"/>
    <lineage>
        <taxon>Bacteria</taxon>
        <taxon>Pseudomonadati</taxon>
        <taxon>Pseudomonadota</taxon>
        <taxon>Gammaproteobacteria</taxon>
        <taxon>Oceanospirillales</taxon>
        <taxon>Endozoicomonadaceae</taxon>
        <taxon>Kistimonas</taxon>
    </lineage>
</organism>
<dbReference type="Proteomes" id="UP001500604">
    <property type="component" value="Unassembled WGS sequence"/>
</dbReference>
<protein>
    <submittedName>
        <fullName evidence="1">Uncharacterized protein</fullName>
    </submittedName>
</protein>
<sequence>MNYYWLSNIAYPDDGLTPIPEDAVEIPIDHWFMSLKEIPEGKEVDTGPDGLPVLIDLQISVYELAIFKLKTINNMADAMLQPITSTYPNIEIISWDKQEIEARRWQEWQDGDQTEPEPPTSYIDNILLTRKDVDKPELIRRIIYKADTFSQSGQVTGIRQTLEKQIESILADDTLTDDQKREAINAIDARAAFSVVTL</sequence>
<comment type="caution">
    <text evidence="1">The sequence shown here is derived from an EMBL/GenBank/DDBJ whole genome shotgun (WGS) entry which is preliminary data.</text>
</comment>
<proteinExistence type="predicted"/>